<dbReference type="InterPro" id="IPR011055">
    <property type="entry name" value="Dup_hybrid_motif"/>
</dbReference>
<keyword evidence="1" id="KW-0472">Membrane</keyword>
<dbReference type="RefSeq" id="WP_155600608.1">
    <property type="nucleotide sequence ID" value="NZ_RCNR01000035.1"/>
</dbReference>
<evidence type="ECO:0000313" key="3">
    <source>
        <dbReference type="EMBL" id="MUH37265.1"/>
    </source>
</evidence>
<proteinExistence type="predicted"/>
<dbReference type="PANTHER" id="PTHR21666">
    <property type="entry name" value="PEPTIDASE-RELATED"/>
    <property type="match status" value="1"/>
</dbReference>
<dbReference type="SUPFAM" id="SSF51261">
    <property type="entry name" value="Duplicated hybrid motif"/>
    <property type="match status" value="1"/>
</dbReference>
<feature type="domain" description="M23ase beta-sheet core" evidence="2">
    <location>
        <begin position="153"/>
        <end position="249"/>
    </location>
</feature>
<reference evidence="3 4" key="1">
    <citation type="journal article" date="2019" name="Mar. Drugs">
        <title>Comparative Genomics and CAZyme Genome Repertoires of Marine Zobellia amurskyensis KMM 3526(T) and Zobellia laminariae KMM 3676(T).</title>
        <authorList>
            <person name="Chernysheva N."/>
            <person name="Bystritskaya E."/>
            <person name="Stenkova A."/>
            <person name="Golovkin I."/>
            <person name="Nedashkovskaya O."/>
            <person name="Isaeva M."/>
        </authorList>
    </citation>
    <scope>NUCLEOTIDE SEQUENCE [LARGE SCALE GENOMIC DNA]</scope>
    <source>
        <strain evidence="3 4">KMM 3526</strain>
    </source>
</reference>
<dbReference type="InterPro" id="IPR050570">
    <property type="entry name" value="Cell_wall_metabolism_enzyme"/>
</dbReference>
<evidence type="ECO:0000259" key="2">
    <source>
        <dbReference type="Pfam" id="PF01551"/>
    </source>
</evidence>
<dbReference type="Proteomes" id="UP000540519">
    <property type="component" value="Unassembled WGS sequence"/>
</dbReference>
<comment type="caution">
    <text evidence="3">The sequence shown here is derived from an EMBL/GenBank/DDBJ whole genome shotgun (WGS) entry which is preliminary data.</text>
</comment>
<accession>A0A7X3D337</accession>
<keyword evidence="1" id="KW-0812">Transmembrane</keyword>
<dbReference type="GO" id="GO:0004222">
    <property type="term" value="F:metalloendopeptidase activity"/>
    <property type="evidence" value="ECO:0007669"/>
    <property type="project" value="TreeGrafter"/>
</dbReference>
<dbReference type="AlphaFoldDB" id="A0A7X3D337"/>
<dbReference type="PANTHER" id="PTHR21666:SF270">
    <property type="entry name" value="MUREIN HYDROLASE ACTIVATOR ENVC"/>
    <property type="match status" value="1"/>
</dbReference>
<dbReference type="Pfam" id="PF01551">
    <property type="entry name" value="Peptidase_M23"/>
    <property type="match status" value="1"/>
</dbReference>
<name>A0A7X3D337_9FLAO</name>
<protein>
    <submittedName>
        <fullName evidence="3">M23 family metallopeptidase</fullName>
    </submittedName>
</protein>
<dbReference type="OrthoDB" id="9809488at2"/>
<dbReference type="InterPro" id="IPR016047">
    <property type="entry name" value="M23ase_b-sheet_dom"/>
</dbReference>
<gene>
    <name evidence="3" type="ORF">D9O36_15545</name>
</gene>
<evidence type="ECO:0000256" key="1">
    <source>
        <dbReference type="SAM" id="Phobius"/>
    </source>
</evidence>
<evidence type="ECO:0000313" key="4">
    <source>
        <dbReference type="Proteomes" id="UP000540519"/>
    </source>
</evidence>
<sequence>MDRKSLKTTFIIKSIIFLIASLILLVTLAFVKTKLRVYHIAKGDVVNIYADNGEDFPISVELSYELENFQSANNNEIFIIPEKTTRILLTSFKKVDSSKKGIYNYSFKHYFGDVTNTTYDKKAVYSLPLPPTKSYLLGQGYNGAASHKGNSAYSLDFQLPEGTKVYAARDGIVVDAEDSNDKGCPKPECGKFQNHVIIFQKDGTFSGYAHLKQHSIQVQIGDSVVAGQFIAESGATGYTTGPHLHYEVFMKRLTKEGIETISVPVQFRINTNGKVSVPKEGAFYKRRY</sequence>
<feature type="transmembrane region" description="Helical" evidence="1">
    <location>
        <begin position="12"/>
        <end position="31"/>
    </location>
</feature>
<keyword evidence="1" id="KW-1133">Transmembrane helix</keyword>
<organism evidence="3 4">
    <name type="scientific">Zobellia amurskyensis</name>
    <dbReference type="NCBI Taxonomy" id="248905"/>
    <lineage>
        <taxon>Bacteria</taxon>
        <taxon>Pseudomonadati</taxon>
        <taxon>Bacteroidota</taxon>
        <taxon>Flavobacteriia</taxon>
        <taxon>Flavobacteriales</taxon>
        <taxon>Flavobacteriaceae</taxon>
        <taxon>Zobellia</taxon>
    </lineage>
</organism>
<dbReference type="EMBL" id="RCNR01000035">
    <property type="protein sequence ID" value="MUH37265.1"/>
    <property type="molecule type" value="Genomic_DNA"/>
</dbReference>
<dbReference type="CDD" id="cd12797">
    <property type="entry name" value="M23_peptidase"/>
    <property type="match status" value="1"/>
</dbReference>
<keyword evidence="4" id="KW-1185">Reference proteome</keyword>
<dbReference type="Gene3D" id="2.70.70.10">
    <property type="entry name" value="Glucose Permease (Domain IIA)"/>
    <property type="match status" value="1"/>
</dbReference>